<evidence type="ECO:0000256" key="2">
    <source>
        <dbReference type="ARBA" id="ARBA00022803"/>
    </source>
</evidence>
<sequence length="393" mass="45171">MIRRIFYSVPLLTLSMASFAAPQLSQYTAIRVQKANELALKEQFQPAIQVLDSIESSREYDTAYVERMLGVFYWQAGNAKQAISHLSQAVNSHQLEDEAGWATERMLADLLMTHQEYQQAIPHYRQLTKNVPQGKKVDEVWMRLAQAHYQLEQWPEVLSTLTQYQKYQPINKVPTLSLKLGAEMALERWKAAIPTLEALISLEPDKFSWWRQLVGLQLQTKQYGKALDTLALAKLKKFPLKDSDLRLLAQLYAQRGIPERAAMVLGELPDANSDIKLITQQAVYWQQAKEWDSAIESWQLAAKHDSKYQWNLAELLLQQGQYQSAIAALEQVKDADKQRQVLLAKARAHYKLDNLDKALVEAKQAHNIKHSEESENWIKFLTNLRKTQQGVDS</sequence>
<dbReference type="Pfam" id="PF13432">
    <property type="entry name" value="TPR_16"/>
    <property type="match status" value="3"/>
</dbReference>
<organism evidence="4 5">
    <name type="scientific">Vibrio xiamenensis</name>
    <dbReference type="NCBI Taxonomy" id="861298"/>
    <lineage>
        <taxon>Bacteria</taxon>
        <taxon>Pseudomonadati</taxon>
        <taxon>Pseudomonadota</taxon>
        <taxon>Gammaproteobacteria</taxon>
        <taxon>Vibrionales</taxon>
        <taxon>Vibrionaceae</taxon>
        <taxon>Vibrio</taxon>
    </lineage>
</organism>
<keyword evidence="1" id="KW-0677">Repeat</keyword>
<dbReference type="Proteomes" id="UP000198854">
    <property type="component" value="Unassembled WGS sequence"/>
</dbReference>
<dbReference type="PANTHER" id="PTHR44186">
    <property type="match status" value="1"/>
</dbReference>
<dbReference type="EMBL" id="FNDD01000022">
    <property type="protein sequence ID" value="SDH63907.1"/>
    <property type="molecule type" value="Genomic_DNA"/>
</dbReference>
<accession>A0A1G8E1W2</accession>
<dbReference type="SMART" id="SM00028">
    <property type="entry name" value="TPR"/>
    <property type="match status" value="5"/>
</dbReference>
<evidence type="ECO:0000256" key="1">
    <source>
        <dbReference type="ARBA" id="ARBA00022737"/>
    </source>
</evidence>
<evidence type="ECO:0000313" key="5">
    <source>
        <dbReference type="Proteomes" id="UP000198854"/>
    </source>
</evidence>
<reference evidence="4 5" key="1">
    <citation type="submission" date="2016-10" db="EMBL/GenBank/DDBJ databases">
        <authorList>
            <person name="de Groot N.N."/>
        </authorList>
    </citation>
    <scope>NUCLEOTIDE SEQUENCE [LARGE SCALE GENOMIC DNA]</scope>
    <source>
        <strain evidence="4 5">CGMCC 1.10228</strain>
    </source>
</reference>
<dbReference type="RefSeq" id="WP_093276549.1">
    <property type="nucleotide sequence ID" value="NZ_FNDD01000022.1"/>
</dbReference>
<keyword evidence="2" id="KW-0802">TPR repeat</keyword>
<keyword evidence="3" id="KW-0732">Signal</keyword>
<dbReference type="OrthoDB" id="5592888at2"/>
<dbReference type="AlphaFoldDB" id="A0A1G8E1W2"/>
<dbReference type="Gene3D" id="1.25.40.10">
    <property type="entry name" value="Tetratricopeptide repeat domain"/>
    <property type="match status" value="2"/>
</dbReference>
<dbReference type="SUPFAM" id="SSF48452">
    <property type="entry name" value="TPR-like"/>
    <property type="match status" value="2"/>
</dbReference>
<name>A0A1G8E1W2_9VIBR</name>
<feature type="signal peptide" evidence="3">
    <location>
        <begin position="1"/>
        <end position="20"/>
    </location>
</feature>
<dbReference type="PANTHER" id="PTHR44186:SF1">
    <property type="entry name" value="BARDET-BIEDL SYNDROME 4 PROTEIN"/>
    <property type="match status" value="1"/>
</dbReference>
<feature type="chain" id="PRO_5011792898" evidence="3">
    <location>
        <begin position="21"/>
        <end position="393"/>
    </location>
</feature>
<proteinExistence type="predicted"/>
<evidence type="ECO:0000313" key="4">
    <source>
        <dbReference type="EMBL" id="SDH63907.1"/>
    </source>
</evidence>
<keyword evidence="5" id="KW-1185">Reference proteome</keyword>
<dbReference type="STRING" id="861298.SAMN04488136_12281"/>
<dbReference type="InterPro" id="IPR011990">
    <property type="entry name" value="TPR-like_helical_dom_sf"/>
</dbReference>
<protein>
    <submittedName>
        <fullName evidence="4">Tetratricopeptide repeat-containing protein</fullName>
    </submittedName>
</protein>
<dbReference type="InterPro" id="IPR019734">
    <property type="entry name" value="TPR_rpt"/>
</dbReference>
<gene>
    <name evidence="4" type="ORF">SAMN04488136_12281</name>
</gene>
<evidence type="ECO:0000256" key="3">
    <source>
        <dbReference type="SAM" id="SignalP"/>
    </source>
</evidence>